<keyword evidence="2" id="KW-1185">Reference proteome</keyword>
<proteinExistence type="predicted"/>
<protein>
    <submittedName>
        <fullName evidence="1">Uncharacterized protein</fullName>
    </submittedName>
</protein>
<dbReference type="RefSeq" id="WP_141420926.1">
    <property type="nucleotide sequence ID" value="NZ_VIAR01000003.1"/>
</dbReference>
<organism evidence="1 2">
    <name type="scientific">Haloflavibacter putidus</name>
    <dbReference type="NCBI Taxonomy" id="2576776"/>
    <lineage>
        <taxon>Bacteria</taxon>
        <taxon>Pseudomonadati</taxon>
        <taxon>Bacteroidota</taxon>
        <taxon>Flavobacteriia</taxon>
        <taxon>Flavobacteriales</taxon>
        <taxon>Flavobacteriaceae</taxon>
        <taxon>Haloflavibacter</taxon>
    </lineage>
</organism>
<reference evidence="1 2" key="1">
    <citation type="submission" date="2019-06" db="EMBL/GenBank/DDBJ databases">
        <title>Flavibacter putida gen. nov., sp. nov., a novel marine bacterium of the family Flavobacteriaceae isolated from coastal seawater.</title>
        <authorList>
            <person name="Feng X."/>
        </authorList>
    </citation>
    <scope>NUCLEOTIDE SEQUENCE [LARGE SCALE GENOMIC DNA]</scope>
    <source>
        <strain evidence="1 2">PLHSN227</strain>
    </source>
</reference>
<dbReference type="EMBL" id="VIAR01000003">
    <property type="protein sequence ID" value="TQD39683.1"/>
    <property type="molecule type" value="Genomic_DNA"/>
</dbReference>
<name>A0A507ZT38_9FLAO</name>
<evidence type="ECO:0000313" key="1">
    <source>
        <dbReference type="EMBL" id="TQD39683.1"/>
    </source>
</evidence>
<sequence length="246" mass="27993">MAYLGKNNRISGSLGDLVFRQVNGKTIVQRKPEKNTVKQTQPTKKAAADFGRASTTAKKIRIGLQTYSRGFADAKSFCRLRTRIQLAARTNNPAPVGERKLWEGTPALLEGFEYNLHSPYDRYCQVQLSTIAIIDQKLEFTVESFFPKQALTWPVNAEKAKLCFWMAVHREEDDLSVQEELFQIELTPSNEPITQTSFTSESFTSSDWVFVWGGILYFENNQVLGWGCINDKKLQPLRLLKVFSPT</sequence>
<comment type="caution">
    <text evidence="1">The sequence shown here is derived from an EMBL/GenBank/DDBJ whole genome shotgun (WGS) entry which is preliminary data.</text>
</comment>
<dbReference type="OrthoDB" id="1452410at2"/>
<dbReference type="Proteomes" id="UP000317169">
    <property type="component" value="Unassembled WGS sequence"/>
</dbReference>
<accession>A0A507ZT38</accession>
<evidence type="ECO:0000313" key="2">
    <source>
        <dbReference type="Proteomes" id="UP000317169"/>
    </source>
</evidence>
<gene>
    <name evidence="1" type="ORF">FKR84_04095</name>
</gene>
<dbReference type="AlphaFoldDB" id="A0A507ZT38"/>